<dbReference type="Proteomes" id="UP000002027">
    <property type="component" value="Chromosome 1"/>
</dbReference>
<feature type="transmembrane region" description="Helical" evidence="1">
    <location>
        <begin position="333"/>
        <end position="352"/>
    </location>
</feature>
<reference evidence="4" key="1">
    <citation type="submission" date="2009-11" db="EMBL/GenBank/DDBJ databases">
        <title>The complete chromosome 1 of Sphaerobacter thermophilus DSM 20745.</title>
        <authorList>
            <person name="Lucas S."/>
            <person name="Copeland A."/>
            <person name="Lapidus A."/>
            <person name="Glavina del Rio T."/>
            <person name="Dalin E."/>
            <person name="Tice H."/>
            <person name="Bruce D."/>
            <person name="Goodwin L."/>
            <person name="Pitluck S."/>
            <person name="Kyrpides N."/>
            <person name="Mavromatis K."/>
            <person name="Ivanova N."/>
            <person name="Mikhailova N."/>
            <person name="LaButti K.M."/>
            <person name="Clum A."/>
            <person name="Sun H.I."/>
            <person name="Brettin T."/>
            <person name="Detter J.C."/>
            <person name="Han C."/>
            <person name="Larimer F."/>
            <person name="Land M."/>
            <person name="Hauser L."/>
            <person name="Markowitz V."/>
            <person name="Cheng J.F."/>
            <person name="Hugenholtz P."/>
            <person name="Woyke T."/>
            <person name="Wu D."/>
            <person name="Steenblock K."/>
            <person name="Schneider S."/>
            <person name="Pukall R."/>
            <person name="Goeker M."/>
            <person name="Klenk H.P."/>
            <person name="Eisen J.A."/>
        </authorList>
    </citation>
    <scope>NUCLEOTIDE SEQUENCE [LARGE SCALE GENOMIC DNA]</scope>
    <source>
        <strain evidence="4">ATCC 49802 / DSM 20745 / S 6022</strain>
    </source>
</reference>
<sequence>MRIRSLQVFVITLAVAAALLLPVAGGTGDALAAEFRSGSSPSIGSEERIDDDLYISGGMIRIDGQVTGDLVATGGTVTAAGPVDGNVNIASGNVTVSGPVGGTVRVAAGTITIDGEVARDVVVAGGTVRITSNARVGQDLVVAGGTVTVDGPVGRDVRGGGGDFRLNSTVGGDVRLDLDGRLTLAENASIEGDLIYEAPGAANIAEGATVAGTTTREQPAGQSTGARVASWIISTLLRLAWALLVGTAIVLLIPRTTRIVTDTLRERPVVSLGWGVALLIAVPLLAVVLAVTIVGVPLALIALGLLLLAAYLSQIVVGITIGRLLLRRPTTRTGLWAAMLVGVTIVVLIRLLPIPYGWTTWVSLLIAVLAIGAIWTELTGWGRYARVPERAATAPPPPA</sequence>
<keyword evidence="1" id="KW-0472">Membrane</keyword>
<dbReference type="InParanoid" id="D1C528"/>
<dbReference type="InterPro" id="IPR058486">
    <property type="entry name" value="DUF8173"/>
</dbReference>
<feature type="domain" description="DUF8173" evidence="2">
    <location>
        <begin position="210"/>
        <end position="377"/>
    </location>
</feature>
<evidence type="ECO:0000313" key="3">
    <source>
        <dbReference type="EMBL" id="ACZ39345.1"/>
    </source>
</evidence>
<dbReference type="eggNOG" id="COG1664">
    <property type="taxonomic scope" value="Bacteria"/>
</dbReference>
<dbReference type="Pfam" id="PF26514">
    <property type="entry name" value="DUF8173"/>
    <property type="match status" value="1"/>
</dbReference>
<evidence type="ECO:0000259" key="2">
    <source>
        <dbReference type="Pfam" id="PF26514"/>
    </source>
</evidence>
<dbReference type="AlphaFoldDB" id="D1C528"/>
<keyword evidence="4" id="KW-1185">Reference proteome</keyword>
<feature type="transmembrane region" description="Helical" evidence="1">
    <location>
        <begin position="228"/>
        <end position="253"/>
    </location>
</feature>
<keyword evidence="1" id="KW-0812">Transmembrane</keyword>
<feature type="transmembrane region" description="Helical" evidence="1">
    <location>
        <begin position="274"/>
        <end position="294"/>
    </location>
</feature>
<evidence type="ECO:0000256" key="1">
    <source>
        <dbReference type="SAM" id="Phobius"/>
    </source>
</evidence>
<protein>
    <recommendedName>
        <fullName evidence="2">DUF8173 domain-containing protein</fullName>
    </recommendedName>
</protein>
<dbReference type="EMBL" id="CP001823">
    <property type="protein sequence ID" value="ACZ39345.1"/>
    <property type="molecule type" value="Genomic_DNA"/>
</dbReference>
<feature type="transmembrane region" description="Helical" evidence="1">
    <location>
        <begin position="300"/>
        <end position="326"/>
    </location>
</feature>
<keyword evidence="1" id="KW-1133">Transmembrane helix</keyword>
<name>D1C528_SPHTD</name>
<dbReference type="RefSeq" id="WP_012872391.1">
    <property type="nucleotide sequence ID" value="NC_013523.1"/>
</dbReference>
<organism evidence="3 4">
    <name type="scientific">Sphaerobacter thermophilus (strain ATCC 49802 / DSM 20745 / KCCM 41009 / NCIMB 13125 / S 6022)</name>
    <dbReference type="NCBI Taxonomy" id="479434"/>
    <lineage>
        <taxon>Bacteria</taxon>
        <taxon>Pseudomonadati</taxon>
        <taxon>Thermomicrobiota</taxon>
        <taxon>Thermomicrobia</taxon>
        <taxon>Sphaerobacterales</taxon>
        <taxon>Sphaerobacterineae</taxon>
        <taxon>Sphaerobacteraceae</taxon>
        <taxon>Sphaerobacter</taxon>
    </lineage>
</organism>
<dbReference type="KEGG" id="sti:Sthe_1913"/>
<accession>D1C528</accession>
<proteinExistence type="predicted"/>
<gene>
    <name evidence="3" type="ordered locus">Sthe_1913</name>
</gene>
<feature type="transmembrane region" description="Helical" evidence="1">
    <location>
        <begin position="358"/>
        <end position="376"/>
    </location>
</feature>
<dbReference type="HOGENOM" id="CLU_036799_1_0_0"/>
<reference evidence="3 4" key="2">
    <citation type="journal article" date="2010" name="Stand. Genomic Sci.">
        <title>Complete genome sequence of Desulfohalobium retbaense type strain (HR(100)).</title>
        <authorList>
            <person name="Spring S."/>
            <person name="Nolan M."/>
            <person name="Lapidus A."/>
            <person name="Glavina Del Rio T."/>
            <person name="Copeland A."/>
            <person name="Tice H."/>
            <person name="Cheng J.F."/>
            <person name="Lucas S."/>
            <person name="Land M."/>
            <person name="Chen F."/>
            <person name="Bruce D."/>
            <person name="Goodwin L."/>
            <person name="Pitluck S."/>
            <person name="Ivanova N."/>
            <person name="Mavromatis K."/>
            <person name="Mikhailova N."/>
            <person name="Pati A."/>
            <person name="Chen A."/>
            <person name="Palaniappan K."/>
            <person name="Hauser L."/>
            <person name="Chang Y.J."/>
            <person name="Jeffries C.D."/>
            <person name="Munk C."/>
            <person name="Kiss H."/>
            <person name="Chain P."/>
            <person name="Han C."/>
            <person name="Brettin T."/>
            <person name="Detter J.C."/>
            <person name="Schuler E."/>
            <person name="Goker M."/>
            <person name="Rohde M."/>
            <person name="Bristow J."/>
            <person name="Eisen J.A."/>
            <person name="Markowitz V."/>
            <person name="Hugenholtz P."/>
            <person name="Kyrpides N.C."/>
            <person name="Klenk H.P."/>
        </authorList>
    </citation>
    <scope>NUCLEOTIDE SEQUENCE [LARGE SCALE GENOMIC DNA]</scope>
    <source>
        <strain evidence="4">ATCC 49802 / DSM 20745 / S 6022</strain>
    </source>
</reference>
<dbReference type="STRING" id="479434.Sthe_1913"/>
<evidence type="ECO:0000313" key="4">
    <source>
        <dbReference type="Proteomes" id="UP000002027"/>
    </source>
</evidence>